<protein>
    <recommendedName>
        <fullName evidence="2">Sulfatase N-terminal domain-containing protein</fullName>
    </recommendedName>
</protein>
<reference evidence="3" key="2">
    <citation type="submission" date="2020-09" db="EMBL/GenBank/DDBJ databases">
        <authorList>
            <person name="Sun Q."/>
            <person name="Zhou Y."/>
        </authorList>
    </citation>
    <scope>NUCLEOTIDE SEQUENCE</scope>
    <source>
        <strain evidence="3">CGMCC 1.12195</strain>
    </source>
</reference>
<evidence type="ECO:0000256" key="1">
    <source>
        <dbReference type="SAM" id="MobiDB-lite"/>
    </source>
</evidence>
<dbReference type="Pfam" id="PF00884">
    <property type="entry name" value="Sulfatase"/>
    <property type="match status" value="1"/>
</dbReference>
<dbReference type="PANTHER" id="PTHR43751:SF1">
    <property type="entry name" value="SULFATASE ATSG-RELATED"/>
    <property type="match status" value="1"/>
</dbReference>
<dbReference type="Gene3D" id="3.40.720.10">
    <property type="entry name" value="Alkaline Phosphatase, subunit A"/>
    <property type="match status" value="1"/>
</dbReference>
<evidence type="ECO:0000313" key="3">
    <source>
        <dbReference type="EMBL" id="GGG84095.1"/>
    </source>
</evidence>
<dbReference type="Proteomes" id="UP000660862">
    <property type="component" value="Unassembled WGS sequence"/>
</dbReference>
<evidence type="ECO:0000313" key="4">
    <source>
        <dbReference type="Proteomes" id="UP000660862"/>
    </source>
</evidence>
<comment type="caution">
    <text evidence="3">The sequence shown here is derived from an EMBL/GenBank/DDBJ whole genome shotgun (WGS) entry which is preliminary data.</text>
</comment>
<dbReference type="InterPro" id="IPR000917">
    <property type="entry name" value="Sulfatase_N"/>
</dbReference>
<reference evidence="3" key="1">
    <citation type="journal article" date="2014" name="Int. J. Syst. Evol. Microbiol.">
        <title>Complete genome sequence of Corynebacterium casei LMG S-19264T (=DSM 44701T), isolated from a smear-ripened cheese.</title>
        <authorList>
            <consortium name="US DOE Joint Genome Institute (JGI-PGF)"/>
            <person name="Walter F."/>
            <person name="Albersmeier A."/>
            <person name="Kalinowski J."/>
            <person name="Ruckert C."/>
        </authorList>
    </citation>
    <scope>NUCLEOTIDE SEQUENCE</scope>
    <source>
        <strain evidence="3">CGMCC 1.12195</strain>
    </source>
</reference>
<feature type="domain" description="Sulfatase N-terminal" evidence="2">
    <location>
        <begin position="3"/>
        <end position="198"/>
    </location>
</feature>
<sequence length="372" mass="42047">MVQRLSALGYRVAIAGKLHVGPQEVFPFERIPGTNTPERGYENNPGLRYDLTLAPVDTWLGAQEAGKPFVLIVADHSPHVIWPENPIYKPEEVDIPPIHIDTDDTRKARARYYTDVTKMDANLGKLMNLMDKHGMTGNSILMFTADQGPQWAFGKWGLYDYGIQVPFIVRWPGEVSAGTRTDALVSQVDILPTMVEIANGVPPQDIDGKSFMAVLKTPSAKHRDTIFASHTGDRLMNRSPMRMLRTDQYKYILNLAPEIPYTTHMDRATDHDGGREYWPSWRIASFRNAHAAAVLWRYHNRPAEELYDIDTDPWEQVNLAADPMYADMLDRFRTQMKATREAQGDHETGPEDLSAPNKNRGKGKGPVAPYVF</sequence>
<evidence type="ECO:0000259" key="2">
    <source>
        <dbReference type="Pfam" id="PF00884"/>
    </source>
</evidence>
<gene>
    <name evidence="3" type="ORF">GCM10007415_16540</name>
</gene>
<dbReference type="SUPFAM" id="SSF53649">
    <property type="entry name" value="Alkaline phosphatase-like"/>
    <property type="match status" value="1"/>
</dbReference>
<proteinExistence type="predicted"/>
<keyword evidence="4" id="KW-1185">Reference proteome</keyword>
<dbReference type="PANTHER" id="PTHR43751">
    <property type="entry name" value="SULFATASE"/>
    <property type="match status" value="1"/>
</dbReference>
<organism evidence="3 4">
    <name type="scientific">Parapedobacter pyrenivorans</name>
    <dbReference type="NCBI Taxonomy" id="1305674"/>
    <lineage>
        <taxon>Bacteria</taxon>
        <taxon>Pseudomonadati</taxon>
        <taxon>Bacteroidota</taxon>
        <taxon>Sphingobacteriia</taxon>
        <taxon>Sphingobacteriales</taxon>
        <taxon>Sphingobacteriaceae</taxon>
        <taxon>Parapedobacter</taxon>
    </lineage>
</organism>
<dbReference type="InterPro" id="IPR017850">
    <property type="entry name" value="Alkaline_phosphatase_core_sf"/>
</dbReference>
<dbReference type="AlphaFoldDB" id="A0A917HM80"/>
<feature type="region of interest" description="Disordered" evidence="1">
    <location>
        <begin position="338"/>
        <end position="372"/>
    </location>
</feature>
<dbReference type="InterPro" id="IPR052701">
    <property type="entry name" value="GAG_Ulvan_Degrading_Sulfatases"/>
</dbReference>
<dbReference type="EMBL" id="BMER01000001">
    <property type="protein sequence ID" value="GGG84095.1"/>
    <property type="molecule type" value="Genomic_DNA"/>
</dbReference>
<feature type="compositionally biased region" description="Basic and acidic residues" evidence="1">
    <location>
        <begin position="338"/>
        <end position="349"/>
    </location>
</feature>
<name>A0A917HM80_9SPHI</name>
<accession>A0A917HM80</accession>